<sequence>MKVDFQKIEVVKNWPRPTSVFNIRSFLGLASYYRRFVEGFSSISSPLTRLTQKKAIFQQSYACEKSFEELKNRLTSAPVLTLPEGTEGFVVYCNASGVDLGCVLMQHGKANVVADALSHGSMGSLAHVETDKRTMTKEVHRLASLGVRLLDFEDGGIIFQNRVIVDRLTKSDHFLPVKTTDSVEDYAKLYIQEIVRLHGTPLSIISDRGAQFTTNFWKSFQKGLGTRVNLSTAFHPQANGRAERTQNLEDMLRACVIDFKEIHGRLVSVVPTEIVRVKDSLTYEEIPVTILDR</sequence>
<dbReference type="Proteomes" id="UP000790787">
    <property type="component" value="Chromosome 12"/>
</dbReference>
<evidence type="ECO:0000313" key="1">
    <source>
        <dbReference type="Proteomes" id="UP000790787"/>
    </source>
</evidence>
<gene>
    <name evidence="2" type="primary">LOC142167236</name>
</gene>
<reference evidence="1" key="1">
    <citation type="journal article" date="2014" name="Nat. Commun.">
        <title>The tobacco genome sequence and its comparison with those of tomato and potato.</title>
        <authorList>
            <person name="Sierro N."/>
            <person name="Battey J.N."/>
            <person name="Ouadi S."/>
            <person name="Bakaher N."/>
            <person name="Bovet L."/>
            <person name="Willig A."/>
            <person name="Goepfert S."/>
            <person name="Peitsch M.C."/>
            <person name="Ivanov N.V."/>
        </authorList>
    </citation>
    <scope>NUCLEOTIDE SEQUENCE [LARGE SCALE GENOMIC DNA]</scope>
</reference>
<protein>
    <submittedName>
        <fullName evidence="2">Uncharacterized protein LOC142167236</fullName>
    </submittedName>
</protein>
<evidence type="ECO:0000313" key="2">
    <source>
        <dbReference type="RefSeq" id="XP_075083495.1"/>
    </source>
</evidence>
<name>A0AC58SEU7_TOBAC</name>
<accession>A0AC58SEU7</accession>
<organism evidence="1 2">
    <name type="scientific">Nicotiana tabacum</name>
    <name type="common">Common tobacco</name>
    <dbReference type="NCBI Taxonomy" id="4097"/>
    <lineage>
        <taxon>Eukaryota</taxon>
        <taxon>Viridiplantae</taxon>
        <taxon>Streptophyta</taxon>
        <taxon>Embryophyta</taxon>
        <taxon>Tracheophyta</taxon>
        <taxon>Spermatophyta</taxon>
        <taxon>Magnoliopsida</taxon>
        <taxon>eudicotyledons</taxon>
        <taxon>Gunneridae</taxon>
        <taxon>Pentapetalae</taxon>
        <taxon>asterids</taxon>
        <taxon>lamiids</taxon>
        <taxon>Solanales</taxon>
        <taxon>Solanaceae</taxon>
        <taxon>Nicotianoideae</taxon>
        <taxon>Nicotianeae</taxon>
        <taxon>Nicotiana</taxon>
    </lineage>
</organism>
<reference evidence="2" key="2">
    <citation type="submission" date="2025-08" db="UniProtKB">
        <authorList>
            <consortium name="RefSeq"/>
        </authorList>
    </citation>
    <scope>IDENTIFICATION</scope>
    <source>
        <tissue evidence="2">Leaf</tissue>
    </source>
</reference>
<dbReference type="RefSeq" id="XP_075083495.1">
    <property type="nucleotide sequence ID" value="XM_075227394.1"/>
</dbReference>
<keyword evidence="1" id="KW-1185">Reference proteome</keyword>
<proteinExistence type="predicted"/>